<name>A0ACC0D3D9_9PEZI</name>
<keyword evidence="2" id="KW-1185">Reference proteome</keyword>
<dbReference type="EMBL" id="MU394310">
    <property type="protein sequence ID" value="KAI6087149.1"/>
    <property type="molecule type" value="Genomic_DNA"/>
</dbReference>
<proteinExistence type="predicted"/>
<evidence type="ECO:0000313" key="2">
    <source>
        <dbReference type="Proteomes" id="UP001497680"/>
    </source>
</evidence>
<sequence>MPNQQNQQNQQGYPIQNPQPSHYYQQTQPVFPNQQPFPGYVVQQGQPRYPPGWAYGAPVVINVPQTPAPTYNTTYSVNGPATVSQHTPGKHVHFADENTSEPPQQPQSPPASPPAEQKFPPLPMSVYGPRLRKLSGSNLREIIMAFCLKGPHVYKAISKYTKHKLNKNETDIPYPGGFGLDLQFLEMDQLEQIIELILTYERTESDQDLFIALLNTMESKQKKTRNWS</sequence>
<evidence type="ECO:0000313" key="1">
    <source>
        <dbReference type="EMBL" id="KAI6087149.1"/>
    </source>
</evidence>
<gene>
    <name evidence="1" type="ORF">F4821DRAFT_278204</name>
</gene>
<organism evidence="1 2">
    <name type="scientific">Hypoxylon rubiginosum</name>
    <dbReference type="NCBI Taxonomy" id="110542"/>
    <lineage>
        <taxon>Eukaryota</taxon>
        <taxon>Fungi</taxon>
        <taxon>Dikarya</taxon>
        <taxon>Ascomycota</taxon>
        <taxon>Pezizomycotina</taxon>
        <taxon>Sordariomycetes</taxon>
        <taxon>Xylariomycetidae</taxon>
        <taxon>Xylariales</taxon>
        <taxon>Hypoxylaceae</taxon>
        <taxon>Hypoxylon</taxon>
    </lineage>
</organism>
<dbReference type="Proteomes" id="UP001497680">
    <property type="component" value="Unassembled WGS sequence"/>
</dbReference>
<comment type="caution">
    <text evidence="1">The sequence shown here is derived from an EMBL/GenBank/DDBJ whole genome shotgun (WGS) entry which is preliminary data.</text>
</comment>
<accession>A0ACC0D3D9</accession>
<protein>
    <submittedName>
        <fullName evidence="1">Uncharacterized protein</fullName>
    </submittedName>
</protein>
<reference evidence="1 2" key="1">
    <citation type="journal article" date="2022" name="New Phytol.">
        <title>Ecological generalism drives hyperdiversity of secondary metabolite gene clusters in xylarialean endophytes.</title>
        <authorList>
            <person name="Franco M.E.E."/>
            <person name="Wisecaver J.H."/>
            <person name="Arnold A.E."/>
            <person name="Ju Y.M."/>
            <person name="Slot J.C."/>
            <person name="Ahrendt S."/>
            <person name="Moore L.P."/>
            <person name="Eastman K.E."/>
            <person name="Scott K."/>
            <person name="Konkel Z."/>
            <person name="Mondo S.J."/>
            <person name="Kuo A."/>
            <person name="Hayes R.D."/>
            <person name="Haridas S."/>
            <person name="Andreopoulos B."/>
            <person name="Riley R."/>
            <person name="LaButti K."/>
            <person name="Pangilinan J."/>
            <person name="Lipzen A."/>
            <person name="Amirebrahimi M."/>
            <person name="Yan J."/>
            <person name="Adam C."/>
            <person name="Keymanesh K."/>
            <person name="Ng V."/>
            <person name="Louie K."/>
            <person name="Northen T."/>
            <person name="Drula E."/>
            <person name="Henrissat B."/>
            <person name="Hsieh H.M."/>
            <person name="Youens-Clark K."/>
            <person name="Lutzoni F."/>
            <person name="Miadlikowska J."/>
            <person name="Eastwood D.C."/>
            <person name="Hamelin R.C."/>
            <person name="Grigoriev I.V."/>
            <person name="U'Ren J.M."/>
        </authorList>
    </citation>
    <scope>NUCLEOTIDE SEQUENCE [LARGE SCALE GENOMIC DNA]</scope>
    <source>
        <strain evidence="1 2">ER1909</strain>
    </source>
</reference>